<sequence>MGLEQDRSQVPTHSKGKFPNLDMEMVLECSQEMLPCKEELGNSLKMATVMEQEAIPVSFRNKVLDQSHLKQVCSNSLTLTVWPIFWATEKLQDQRLSSIPIKDLLVKMANLFNMAPYGKELSEDLKKRIVVLHKDGLGYKKIAKTLKRSCSTVSKTIQWFHRTGSTQNRLRHGRPKKLSARPQCYIQRLSLGNRRMSAATIAAEFEWEFDRMMWLRLNFYGPNPAEKSMKFVRSLVFKTLLYRAEGDGQLPRLLDHSLELNTLVNLTQTYNNIIWRIQTQ</sequence>
<evidence type="ECO:0000313" key="3">
    <source>
        <dbReference type="Proteomes" id="UP001295444"/>
    </source>
</evidence>
<name>A0AAD1SRC3_PELCU</name>
<dbReference type="AlphaFoldDB" id="A0AAD1SRC3"/>
<organism evidence="2 3">
    <name type="scientific">Pelobates cultripes</name>
    <name type="common">Western spadefoot toad</name>
    <dbReference type="NCBI Taxonomy" id="61616"/>
    <lineage>
        <taxon>Eukaryota</taxon>
        <taxon>Metazoa</taxon>
        <taxon>Chordata</taxon>
        <taxon>Craniata</taxon>
        <taxon>Vertebrata</taxon>
        <taxon>Euteleostomi</taxon>
        <taxon>Amphibia</taxon>
        <taxon>Batrachia</taxon>
        <taxon>Anura</taxon>
        <taxon>Pelobatoidea</taxon>
        <taxon>Pelobatidae</taxon>
        <taxon>Pelobates</taxon>
    </lineage>
</organism>
<reference evidence="2" key="1">
    <citation type="submission" date="2022-03" db="EMBL/GenBank/DDBJ databases">
        <authorList>
            <person name="Alioto T."/>
            <person name="Alioto T."/>
            <person name="Gomez Garrido J."/>
        </authorList>
    </citation>
    <scope>NUCLEOTIDE SEQUENCE</scope>
</reference>
<gene>
    <name evidence="2" type="ORF">PECUL_23A035532</name>
</gene>
<dbReference type="InterPro" id="IPR057667">
    <property type="entry name" value="HTH_SB"/>
</dbReference>
<proteinExistence type="predicted"/>
<evidence type="ECO:0000313" key="2">
    <source>
        <dbReference type="EMBL" id="CAH2308250.1"/>
    </source>
</evidence>
<dbReference type="EMBL" id="OW240918">
    <property type="protein sequence ID" value="CAH2308250.1"/>
    <property type="molecule type" value="Genomic_DNA"/>
</dbReference>
<keyword evidence="3" id="KW-1185">Reference proteome</keyword>
<dbReference type="InterPro" id="IPR036388">
    <property type="entry name" value="WH-like_DNA-bd_sf"/>
</dbReference>
<evidence type="ECO:0000259" key="1">
    <source>
        <dbReference type="Pfam" id="PF25787"/>
    </source>
</evidence>
<dbReference type="Proteomes" id="UP001295444">
    <property type="component" value="Chromosome 07"/>
</dbReference>
<dbReference type="InterPro" id="IPR009057">
    <property type="entry name" value="Homeodomain-like_sf"/>
</dbReference>
<protein>
    <submittedName>
        <fullName evidence="2">Extracellular calcium-sensing receptor-like</fullName>
    </submittedName>
</protein>
<feature type="domain" description="Sleeping Beauty transposase HTH" evidence="1">
    <location>
        <begin position="119"/>
        <end position="167"/>
    </location>
</feature>
<dbReference type="Pfam" id="PF25787">
    <property type="entry name" value="HTH_SB"/>
    <property type="match status" value="1"/>
</dbReference>
<dbReference type="SUPFAM" id="SSF46689">
    <property type="entry name" value="Homeodomain-like"/>
    <property type="match status" value="1"/>
</dbReference>
<dbReference type="Gene3D" id="1.10.10.10">
    <property type="entry name" value="Winged helix-like DNA-binding domain superfamily/Winged helix DNA-binding domain"/>
    <property type="match status" value="1"/>
</dbReference>
<keyword evidence="2" id="KW-0675">Receptor</keyword>
<accession>A0AAD1SRC3</accession>